<dbReference type="Pfam" id="PF03748">
    <property type="entry name" value="FliL"/>
    <property type="match status" value="1"/>
</dbReference>
<dbReference type="InterPro" id="IPR005503">
    <property type="entry name" value="FliL"/>
</dbReference>
<evidence type="ECO:0000256" key="5">
    <source>
        <dbReference type="ARBA" id="ARBA00022500"/>
    </source>
</evidence>
<evidence type="ECO:0000313" key="13">
    <source>
        <dbReference type="Proteomes" id="UP000199372"/>
    </source>
</evidence>
<keyword evidence="12" id="KW-0969">Cilium</keyword>
<proteinExistence type="inferred from homology"/>
<evidence type="ECO:0000256" key="2">
    <source>
        <dbReference type="ARBA" id="ARBA00004162"/>
    </source>
</evidence>
<evidence type="ECO:0000256" key="7">
    <source>
        <dbReference type="ARBA" id="ARBA00022779"/>
    </source>
</evidence>
<keyword evidence="8" id="KW-1133">Transmembrane helix</keyword>
<dbReference type="OrthoDB" id="7725598at2"/>
<keyword evidence="12" id="KW-0282">Flagellum</keyword>
<dbReference type="EMBL" id="FOCM01000003">
    <property type="protein sequence ID" value="SEN25786.1"/>
    <property type="molecule type" value="Genomic_DNA"/>
</dbReference>
<keyword evidence="5 10" id="KW-0145">Chemotaxis</keyword>
<keyword evidence="6" id="KW-0812">Transmembrane</keyword>
<keyword evidence="13" id="KW-1185">Reference proteome</keyword>
<dbReference type="AlphaFoldDB" id="A0A1H8F2B7"/>
<keyword evidence="9 10" id="KW-0472">Membrane</keyword>
<evidence type="ECO:0000256" key="6">
    <source>
        <dbReference type="ARBA" id="ARBA00022692"/>
    </source>
</evidence>
<evidence type="ECO:0000256" key="10">
    <source>
        <dbReference type="RuleBase" id="RU364125"/>
    </source>
</evidence>
<dbReference type="Proteomes" id="UP000199372">
    <property type="component" value="Unassembled WGS sequence"/>
</dbReference>
<gene>
    <name evidence="12" type="ORF">SAMN04488011_103185</name>
</gene>
<name>A0A1H8F2B7_9RHOB</name>
<dbReference type="GO" id="GO:0009425">
    <property type="term" value="C:bacterial-type flagellum basal body"/>
    <property type="evidence" value="ECO:0007669"/>
    <property type="project" value="InterPro"/>
</dbReference>
<evidence type="ECO:0000256" key="11">
    <source>
        <dbReference type="SAM" id="MobiDB-lite"/>
    </source>
</evidence>
<sequence length="184" mass="19596">MKKKLLIPIIALLAPVLVAGGAVLAVGPERAMAIVGLGGDPAENEQEQAKDNSTDHADESDGGQDGEGGPDAPQITQSDMPLMPFPEMIVNVTDTTADGRQTSRFLKVNLLMVFDETAPGAAQLTARELYIRDAFQSFLRSLNVADLQGARGIALLKSELLRRARAVGHTDAPRDILISDLVIQ</sequence>
<feature type="region of interest" description="Disordered" evidence="11">
    <location>
        <begin position="41"/>
        <end position="80"/>
    </location>
</feature>
<evidence type="ECO:0000313" key="12">
    <source>
        <dbReference type="EMBL" id="SEN25786.1"/>
    </source>
</evidence>
<dbReference type="GO" id="GO:0006935">
    <property type="term" value="P:chemotaxis"/>
    <property type="evidence" value="ECO:0007669"/>
    <property type="project" value="UniProtKB-KW"/>
</dbReference>
<comment type="subcellular location">
    <subcellularLocation>
        <location evidence="10">Cell inner membrane</location>
    </subcellularLocation>
    <subcellularLocation>
        <location evidence="2">Cell membrane</location>
        <topology evidence="2">Single-pass membrane protein</topology>
    </subcellularLocation>
</comment>
<comment type="function">
    <text evidence="1 10">Controls the rotational direction of flagella during chemotaxis.</text>
</comment>
<dbReference type="GO" id="GO:0071973">
    <property type="term" value="P:bacterial-type flagellum-dependent cell motility"/>
    <property type="evidence" value="ECO:0007669"/>
    <property type="project" value="InterPro"/>
</dbReference>
<dbReference type="GO" id="GO:0005886">
    <property type="term" value="C:plasma membrane"/>
    <property type="evidence" value="ECO:0007669"/>
    <property type="project" value="UniProtKB-SubCell"/>
</dbReference>
<evidence type="ECO:0000256" key="8">
    <source>
        <dbReference type="ARBA" id="ARBA00022989"/>
    </source>
</evidence>
<evidence type="ECO:0000256" key="9">
    <source>
        <dbReference type="ARBA" id="ARBA00023136"/>
    </source>
</evidence>
<keyword evidence="4" id="KW-1003">Cell membrane</keyword>
<keyword evidence="10" id="KW-0997">Cell inner membrane</keyword>
<keyword evidence="12" id="KW-0966">Cell projection</keyword>
<keyword evidence="7 10" id="KW-0283">Flagellar rotation</keyword>
<comment type="similarity">
    <text evidence="3 10">Belongs to the FliL family.</text>
</comment>
<accession>A0A1H8F2B7</accession>
<protein>
    <recommendedName>
        <fullName evidence="10">Flagellar protein FliL</fullName>
    </recommendedName>
</protein>
<evidence type="ECO:0000256" key="1">
    <source>
        <dbReference type="ARBA" id="ARBA00002254"/>
    </source>
</evidence>
<feature type="compositionally biased region" description="Basic and acidic residues" evidence="11">
    <location>
        <begin position="47"/>
        <end position="59"/>
    </location>
</feature>
<reference evidence="13" key="1">
    <citation type="submission" date="2016-10" db="EMBL/GenBank/DDBJ databases">
        <authorList>
            <person name="Varghese N."/>
            <person name="Submissions S."/>
        </authorList>
    </citation>
    <scope>NUCLEOTIDE SEQUENCE [LARGE SCALE GENOMIC DNA]</scope>
    <source>
        <strain evidence="13">DSM 26893</strain>
    </source>
</reference>
<dbReference type="RefSeq" id="WP_091844993.1">
    <property type="nucleotide sequence ID" value="NZ_FOCM01000003.1"/>
</dbReference>
<evidence type="ECO:0000256" key="3">
    <source>
        <dbReference type="ARBA" id="ARBA00008281"/>
    </source>
</evidence>
<organism evidence="12 13">
    <name type="scientific">Palleronia pelagia</name>
    <dbReference type="NCBI Taxonomy" id="387096"/>
    <lineage>
        <taxon>Bacteria</taxon>
        <taxon>Pseudomonadati</taxon>
        <taxon>Pseudomonadota</taxon>
        <taxon>Alphaproteobacteria</taxon>
        <taxon>Rhodobacterales</taxon>
        <taxon>Roseobacteraceae</taxon>
        <taxon>Palleronia</taxon>
    </lineage>
</organism>
<evidence type="ECO:0000256" key="4">
    <source>
        <dbReference type="ARBA" id="ARBA00022475"/>
    </source>
</evidence>